<evidence type="ECO:0000259" key="6">
    <source>
        <dbReference type="Pfam" id="PF05223"/>
    </source>
</evidence>
<reference evidence="7 8" key="1">
    <citation type="submission" date="2020-04" db="EMBL/GenBank/DDBJ databases">
        <title>MicrobeNet Type strains.</title>
        <authorList>
            <person name="Nicholson A.C."/>
        </authorList>
    </citation>
    <scope>NUCLEOTIDE SEQUENCE [LARGE SCALE GENOMIC DNA]</scope>
    <source>
        <strain evidence="7 8">ATCC BAA-277</strain>
    </source>
</reference>
<dbReference type="InterPro" id="IPR050515">
    <property type="entry name" value="Beta-lactam/transpept"/>
</dbReference>
<keyword evidence="8" id="KW-1185">Reference proteome</keyword>
<evidence type="ECO:0000256" key="3">
    <source>
        <dbReference type="ARBA" id="ARBA00023136"/>
    </source>
</evidence>
<protein>
    <submittedName>
        <fullName evidence="7">NTF2 domain-containing protein transpeptidase</fullName>
    </submittedName>
</protein>
<organism evidence="7 8">
    <name type="scientific">Actinomadura latina</name>
    <dbReference type="NCBI Taxonomy" id="163603"/>
    <lineage>
        <taxon>Bacteria</taxon>
        <taxon>Bacillati</taxon>
        <taxon>Actinomycetota</taxon>
        <taxon>Actinomycetes</taxon>
        <taxon>Streptosporangiales</taxon>
        <taxon>Thermomonosporaceae</taxon>
        <taxon>Actinomadura</taxon>
    </lineage>
</organism>
<dbReference type="Pfam" id="PF03717">
    <property type="entry name" value="PBP_dimer"/>
    <property type="match status" value="1"/>
</dbReference>
<evidence type="ECO:0000259" key="5">
    <source>
        <dbReference type="Pfam" id="PF03717"/>
    </source>
</evidence>
<comment type="subcellular location">
    <subcellularLocation>
        <location evidence="1">Membrane</location>
    </subcellularLocation>
</comment>
<dbReference type="Gene3D" id="3.40.710.10">
    <property type="entry name" value="DD-peptidase/beta-lactamase superfamily"/>
    <property type="match status" value="1"/>
</dbReference>
<dbReference type="InterPro" id="IPR012338">
    <property type="entry name" value="Beta-lactam/transpept-like"/>
</dbReference>
<dbReference type="InterPro" id="IPR036138">
    <property type="entry name" value="PBP_dimer_sf"/>
</dbReference>
<proteinExistence type="inferred from homology"/>
<dbReference type="PANTHER" id="PTHR30627">
    <property type="entry name" value="PEPTIDOGLYCAN D,D-TRANSPEPTIDASE"/>
    <property type="match status" value="1"/>
</dbReference>
<evidence type="ECO:0000259" key="4">
    <source>
        <dbReference type="Pfam" id="PF00905"/>
    </source>
</evidence>
<dbReference type="InterPro" id="IPR005311">
    <property type="entry name" value="PBP_dimer"/>
</dbReference>
<dbReference type="GO" id="GO:0071972">
    <property type="term" value="F:peptidoglycan L,D-transpeptidase activity"/>
    <property type="evidence" value="ECO:0007669"/>
    <property type="project" value="TreeGrafter"/>
</dbReference>
<evidence type="ECO:0000256" key="1">
    <source>
        <dbReference type="ARBA" id="ARBA00004370"/>
    </source>
</evidence>
<dbReference type="GO" id="GO:0071555">
    <property type="term" value="P:cell wall organization"/>
    <property type="evidence" value="ECO:0007669"/>
    <property type="project" value="TreeGrafter"/>
</dbReference>
<dbReference type="GO" id="GO:0008658">
    <property type="term" value="F:penicillin binding"/>
    <property type="evidence" value="ECO:0007669"/>
    <property type="project" value="InterPro"/>
</dbReference>
<sequence>MMPGALAEPSAMPAVRDFLIAWQVGNYEAAAARTIGADKEEVADALARVGRQLDAASLRLSLGTEVQGSDVDQIVKKGDEADARFTVKIDLGENGQPWEYPGLMHLRRTGGEWKVVWSPSIINTKLKPGQRLAVVTEVPKRAPITDTQGRPVLREVGAYNVGVYPGQLADPQKTLEQLAKQTKMDGGRRLDAERLLGRVRSAPPQDFLPLLTLQIPTHNALIQRLNTIPGLQLHLTRAPIAPAYAPELVGHLGPATADRLQQVGAPYQPGDTIGVSGVQLLQQRRLAGTPTVRVVAQDETGKNTEELRSWPGQEPQGVQTTLDPGYQTRADFALQGLTVPASMVAVRPSTGEVLAVSNHGTNGENRAFEGHYPPGLTFGIVSAEALFSHVTGMNQNTETTCPGTATVGGTTFTNKAYGETTLANAFAASCKTTLAQLGAKLDAQTLVQEAAQFGIGKDWGLSVPAFTGTVPAPADEGQKAATMVGEGNVEVSPLAMALVAAAAQNGTWKPPYVLKDKDLAKTVQAPAPQSLQSESIVSLKRVLTRTATHGNAKSARVSGDVVGVAALTTYVRGGDNKTVSWFVGSSGDRAFAIAVEGSVNTAKLAARFLTGHS</sequence>
<keyword evidence="3" id="KW-0472">Membrane</keyword>
<evidence type="ECO:0000313" key="7">
    <source>
        <dbReference type="EMBL" id="NKZ06254.1"/>
    </source>
</evidence>
<dbReference type="InterPro" id="IPR007887">
    <property type="entry name" value="MecA_N"/>
</dbReference>
<dbReference type="GO" id="GO:0005886">
    <property type="term" value="C:plasma membrane"/>
    <property type="evidence" value="ECO:0007669"/>
    <property type="project" value="TreeGrafter"/>
</dbReference>
<feature type="domain" description="Penicillin-binding protein dimerisation" evidence="5">
    <location>
        <begin position="138"/>
        <end position="307"/>
    </location>
</feature>
<dbReference type="Pfam" id="PF05223">
    <property type="entry name" value="MecA_N"/>
    <property type="match status" value="1"/>
</dbReference>
<dbReference type="EMBL" id="JAAXPI010000032">
    <property type="protein sequence ID" value="NKZ06254.1"/>
    <property type="molecule type" value="Genomic_DNA"/>
</dbReference>
<gene>
    <name evidence="7" type="ORF">HGB48_21250</name>
</gene>
<dbReference type="PANTHER" id="PTHR30627:SF24">
    <property type="entry name" value="PENICILLIN-BINDING PROTEIN 4B"/>
    <property type="match status" value="1"/>
</dbReference>
<dbReference type="Gene3D" id="3.90.1310.10">
    <property type="entry name" value="Penicillin-binding protein 2a (Domain 2)"/>
    <property type="match status" value="1"/>
</dbReference>
<dbReference type="Pfam" id="PF00905">
    <property type="entry name" value="Transpeptidase"/>
    <property type="match status" value="1"/>
</dbReference>
<dbReference type="Proteomes" id="UP000579250">
    <property type="component" value="Unassembled WGS sequence"/>
</dbReference>
<dbReference type="InterPro" id="IPR001460">
    <property type="entry name" value="PCN-bd_Tpept"/>
</dbReference>
<dbReference type="SUPFAM" id="SSF56601">
    <property type="entry name" value="beta-lactamase/transpeptidase-like"/>
    <property type="match status" value="1"/>
</dbReference>
<dbReference type="SUPFAM" id="SSF56519">
    <property type="entry name" value="Penicillin binding protein dimerisation domain"/>
    <property type="match status" value="1"/>
</dbReference>
<dbReference type="AlphaFoldDB" id="A0A846Z668"/>
<comment type="caution">
    <text evidence="7">The sequence shown here is derived from an EMBL/GenBank/DDBJ whole genome shotgun (WGS) entry which is preliminary data.</text>
</comment>
<dbReference type="GO" id="GO:0046677">
    <property type="term" value="P:response to antibiotic"/>
    <property type="evidence" value="ECO:0007669"/>
    <property type="project" value="InterPro"/>
</dbReference>
<dbReference type="Gene3D" id="3.30.1390.30">
    <property type="entry name" value="Penicillin-binding protein 2a, domain 3"/>
    <property type="match status" value="1"/>
</dbReference>
<accession>A0A846Z668</accession>
<feature type="domain" description="Penicillin-binding protein transpeptidase" evidence="4">
    <location>
        <begin position="342"/>
        <end position="594"/>
    </location>
</feature>
<evidence type="ECO:0000313" key="8">
    <source>
        <dbReference type="Proteomes" id="UP000579250"/>
    </source>
</evidence>
<evidence type="ECO:0000256" key="2">
    <source>
        <dbReference type="ARBA" id="ARBA00007171"/>
    </source>
</evidence>
<comment type="similarity">
    <text evidence="2">Belongs to the transpeptidase family.</text>
</comment>
<name>A0A846Z668_9ACTN</name>
<feature type="domain" description="NTF2-like N-terminal transpeptidase" evidence="6">
    <location>
        <begin position="11"/>
        <end position="130"/>
    </location>
</feature>